<dbReference type="InterPro" id="IPR012919">
    <property type="entry name" value="SUN_dom"/>
</dbReference>
<dbReference type="PROSITE" id="PS51469">
    <property type="entry name" value="SUN"/>
    <property type="match status" value="1"/>
</dbReference>
<evidence type="ECO:0000256" key="1">
    <source>
        <dbReference type="ARBA" id="ARBA00004370"/>
    </source>
</evidence>
<evidence type="ECO:0000256" key="3">
    <source>
        <dbReference type="ARBA" id="ARBA00022989"/>
    </source>
</evidence>
<keyword evidence="7" id="KW-1185">Reference proteome</keyword>
<reference evidence="6 7" key="1">
    <citation type="journal article" date="2016" name="Mol. Biol. Evol.">
        <title>Comparative Genomics of Early-Diverging Mushroom-Forming Fungi Provides Insights into the Origins of Lignocellulose Decay Capabilities.</title>
        <authorList>
            <person name="Nagy L.G."/>
            <person name="Riley R."/>
            <person name="Tritt A."/>
            <person name="Adam C."/>
            <person name="Daum C."/>
            <person name="Floudas D."/>
            <person name="Sun H."/>
            <person name="Yadav J.S."/>
            <person name="Pangilinan J."/>
            <person name="Larsson K.H."/>
            <person name="Matsuura K."/>
            <person name="Barry K."/>
            <person name="Labutti K."/>
            <person name="Kuo R."/>
            <person name="Ohm R.A."/>
            <person name="Bhattacharya S.S."/>
            <person name="Shirouzu T."/>
            <person name="Yoshinaga Y."/>
            <person name="Martin F.M."/>
            <person name="Grigoriev I.V."/>
            <person name="Hibbett D.S."/>
        </authorList>
    </citation>
    <scope>NUCLEOTIDE SEQUENCE [LARGE SCALE GENOMIC DNA]</scope>
    <source>
        <strain evidence="6 7">93-53</strain>
    </source>
</reference>
<keyword evidence="4" id="KW-0472">Membrane</keyword>
<keyword evidence="2" id="KW-0812">Transmembrane</keyword>
<dbReference type="AlphaFoldDB" id="A0A165ASE7"/>
<comment type="subcellular location">
    <subcellularLocation>
        <location evidence="1">Membrane</location>
    </subcellularLocation>
</comment>
<dbReference type="EMBL" id="KV427775">
    <property type="protein sequence ID" value="KZS99573.1"/>
    <property type="molecule type" value="Genomic_DNA"/>
</dbReference>
<proteinExistence type="predicted"/>
<dbReference type="PANTHER" id="PTHR12911">
    <property type="entry name" value="SAD1/UNC-84-LIKE PROTEIN-RELATED"/>
    <property type="match status" value="1"/>
</dbReference>
<evidence type="ECO:0000313" key="7">
    <source>
        <dbReference type="Proteomes" id="UP000076871"/>
    </source>
</evidence>
<evidence type="ECO:0000313" key="6">
    <source>
        <dbReference type="EMBL" id="KZS99573.1"/>
    </source>
</evidence>
<dbReference type="Pfam" id="PF07738">
    <property type="entry name" value="Sad1_UNC"/>
    <property type="match status" value="2"/>
</dbReference>
<dbReference type="PANTHER" id="PTHR12911:SF8">
    <property type="entry name" value="KLAROID PROTEIN-RELATED"/>
    <property type="match status" value="1"/>
</dbReference>
<evidence type="ECO:0000256" key="4">
    <source>
        <dbReference type="ARBA" id="ARBA00023136"/>
    </source>
</evidence>
<sequence>MEVFRGDIRRNLSPEWVELSGCSRRNSSSPPAANESAHVNLTRVHNIQVVDSLTSETYRIPERLDVGLFQWILGLKVARPNPAAVVLRNALRFGECWPMDGPSGHLGLQLVQAMHIAKIIVRHVPLEMAEDIRTAPRMAILWGLSEEITVLPTEHPSRATHISTLPARLSLANGTQMLPLAFINYDIHSSSYTQTFDTDVRYQHKTFKLVVLEILDNWGVEDLTCLYRIHLVGWM</sequence>
<dbReference type="GO" id="GO:0034993">
    <property type="term" value="C:meiotic nuclear membrane microtubule tethering complex"/>
    <property type="evidence" value="ECO:0007669"/>
    <property type="project" value="TreeGrafter"/>
</dbReference>
<accession>A0A165ASE7</accession>
<name>A0A165ASE7_9APHY</name>
<dbReference type="GeneID" id="63830686"/>
<dbReference type="Proteomes" id="UP000076871">
    <property type="component" value="Unassembled WGS sequence"/>
</dbReference>
<dbReference type="InParanoid" id="A0A165ASE7"/>
<dbReference type="RefSeq" id="XP_040757314.1">
    <property type="nucleotide sequence ID" value="XM_040913658.1"/>
</dbReference>
<evidence type="ECO:0000259" key="5">
    <source>
        <dbReference type="PROSITE" id="PS51469"/>
    </source>
</evidence>
<dbReference type="Gene3D" id="2.60.120.260">
    <property type="entry name" value="Galactose-binding domain-like"/>
    <property type="match status" value="1"/>
</dbReference>
<dbReference type="STRING" id="1314785.A0A165ASE7"/>
<protein>
    <recommendedName>
        <fullName evidence="5">SUN domain-containing protein</fullName>
    </recommendedName>
</protein>
<keyword evidence="3" id="KW-1133">Transmembrane helix</keyword>
<evidence type="ECO:0000256" key="2">
    <source>
        <dbReference type="ARBA" id="ARBA00022692"/>
    </source>
</evidence>
<organism evidence="6 7">
    <name type="scientific">Laetiporus sulphureus 93-53</name>
    <dbReference type="NCBI Taxonomy" id="1314785"/>
    <lineage>
        <taxon>Eukaryota</taxon>
        <taxon>Fungi</taxon>
        <taxon>Dikarya</taxon>
        <taxon>Basidiomycota</taxon>
        <taxon>Agaricomycotina</taxon>
        <taxon>Agaricomycetes</taxon>
        <taxon>Polyporales</taxon>
        <taxon>Laetiporus</taxon>
    </lineage>
</organism>
<dbReference type="GO" id="GO:0043495">
    <property type="term" value="F:protein-membrane adaptor activity"/>
    <property type="evidence" value="ECO:0007669"/>
    <property type="project" value="TreeGrafter"/>
</dbReference>
<feature type="domain" description="SUN" evidence="5">
    <location>
        <begin position="46"/>
        <end position="235"/>
    </location>
</feature>
<gene>
    <name evidence="6" type="ORF">LAESUDRAFT_765389</name>
</gene>
<dbReference type="InterPro" id="IPR045119">
    <property type="entry name" value="SUN1-5"/>
</dbReference>
<dbReference type="OrthoDB" id="342281at2759"/>